<dbReference type="AlphaFoldDB" id="A0A1H1B0Z7"/>
<keyword evidence="1" id="KW-0732">Signal</keyword>
<evidence type="ECO:0000259" key="2">
    <source>
        <dbReference type="Pfam" id="PF08332"/>
    </source>
</evidence>
<dbReference type="Pfam" id="PF08332">
    <property type="entry name" value="CaMKII_AD"/>
    <property type="match status" value="1"/>
</dbReference>
<evidence type="ECO:0000313" key="4">
    <source>
        <dbReference type="Proteomes" id="UP000199365"/>
    </source>
</evidence>
<dbReference type="InterPro" id="IPR032710">
    <property type="entry name" value="NTF2-like_dom_sf"/>
</dbReference>
<dbReference type="CDD" id="cd00531">
    <property type="entry name" value="NTF2_like"/>
    <property type="match status" value="1"/>
</dbReference>
<dbReference type="EMBL" id="FNKX01000001">
    <property type="protein sequence ID" value="SDQ45635.1"/>
    <property type="molecule type" value="Genomic_DNA"/>
</dbReference>
<reference evidence="4" key="1">
    <citation type="submission" date="2016-10" db="EMBL/GenBank/DDBJ databases">
        <authorList>
            <person name="Varghese N."/>
            <person name="Submissions S."/>
        </authorList>
    </citation>
    <scope>NUCLEOTIDE SEQUENCE [LARGE SCALE GENOMIC DNA]</scope>
    <source>
        <strain evidence="4">DUS833</strain>
    </source>
</reference>
<evidence type="ECO:0000256" key="1">
    <source>
        <dbReference type="SAM" id="SignalP"/>
    </source>
</evidence>
<dbReference type="Proteomes" id="UP000199365">
    <property type="component" value="Unassembled WGS sequence"/>
</dbReference>
<dbReference type="GO" id="GO:0004683">
    <property type="term" value="F:calcium/calmodulin-dependent protein kinase activity"/>
    <property type="evidence" value="ECO:0007669"/>
    <property type="project" value="InterPro"/>
</dbReference>
<evidence type="ECO:0000313" key="3">
    <source>
        <dbReference type="EMBL" id="SDQ45635.1"/>
    </source>
</evidence>
<protein>
    <recommendedName>
        <fullName evidence="2">Calcium/calmodulin-dependent protein kinase II association-domain domain-containing protein</fullName>
    </recommendedName>
</protein>
<feature type="chain" id="PRO_5011684663" description="Calcium/calmodulin-dependent protein kinase II association-domain domain-containing protein" evidence="1">
    <location>
        <begin position="19"/>
        <end position="161"/>
    </location>
</feature>
<dbReference type="PIRSF" id="PIRSF028470">
    <property type="entry name" value="UCP028470"/>
    <property type="match status" value="1"/>
</dbReference>
<dbReference type="InterPro" id="IPR016887">
    <property type="entry name" value="UCP028470_steroid_isom-rel"/>
</dbReference>
<dbReference type="SUPFAM" id="SSF54427">
    <property type="entry name" value="NTF2-like"/>
    <property type="match status" value="1"/>
</dbReference>
<feature type="domain" description="Calcium/calmodulin-dependent protein kinase II association-domain" evidence="2">
    <location>
        <begin position="38"/>
        <end position="160"/>
    </location>
</feature>
<name>A0A1H1B0Z7_9BURK</name>
<dbReference type="InterPro" id="IPR013543">
    <property type="entry name" value="Ca/CaM-dep_prot_kinase-assoc"/>
</dbReference>
<dbReference type="Gene3D" id="3.10.450.50">
    <property type="match status" value="1"/>
</dbReference>
<keyword evidence="4" id="KW-1185">Reference proteome</keyword>
<dbReference type="GO" id="GO:0005516">
    <property type="term" value="F:calmodulin binding"/>
    <property type="evidence" value="ECO:0007669"/>
    <property type="project" value="InterPro"/>
</dbReference>
<feature type="signal peptide" evidence="1">
    <location>
        <begin position="1"/>
        <end position="18"/>
    </location>
</feature>
<accession>A0A1H1B0Z7</accession>
<gene>
    <name evidence="3" type="ORF">SAMN05445850_0683</name>
</gene>
<dbReference type="RefSeq" id="WP_090801424.1">
    <property type="nucleotide sequence ID" value="NZ_FNKX01000001.1"/>
</dbReference>
<organism evidence="3 4">
    <name type="scientific">Paraburkholderia tuberum</name>
    <dbReference type="NCBI Taxonomy" id="157910"/>
    <lineage>
        <taxon>Bacteria</taxon>
        <taxon>Pseudomonadati</taxon>
        <taxon>Pseudomonadota</taxon>
        <taxon>Betaproteobacteria</taxon>
        <taxon>Burkholderiales</taxon>
        <taxon>Burkholderiaceae</taxon>
        <taxon>Paraburkholderia</taxon>
    </lineage>
</organism>
<sequence length="161" mass="17965">MKKILIAAAVVFSTSVFAGEALVPKVYREIAVAPTNQREAEIASLFDRWNEALATGDADSVARLYAPDAVLEPTVSNEVRTTPASIKDYFVKFLKLKPHGTINLREIRLLSDDSALDTGVYTFDTVKNGKHQKVHARYTFVYKKVDGEWKILNHHSSAMPE</sequence>
<dbReference type="NCBIfam" id="TIGR02246">
    <property type="entry name" value="SgcJ/EcaC family oxidoreductase"/>
    <property type="match status" value="1"/>
</dbReference>
<dbReference type="InterPro" id="IPR011944">
    <property type="entry name" value="Steroid_delta5-4_isomerase"/>
</dbReference>
<proteinExistence type="predicted"/>